<reference evidence="1 2" key="1">
    <citation type="submission" date="2015-11" db="EMBL/GenBank/DDBJ databases">
        <title>Genome-wide analysis reveals the secondary metabolome in Streptomyces kanasensis ZX01.</title>
        <authorList>
            <person name="Zhang G."/>
            <person name="Han L."/>
            <person name="Feng J."/>
            <person name="Zhang X."/>
        </authorList>
    </citation>
    <scope>NUCLEOTIDE SEQUENCE [LARGE SCALE GENOMIC DNA]</scope>
    <source>
        <strain evidence="1 2">ZX01</strain>
    </source>
</reference>
<protein>
    <submittedName>
        <fullName evidence="1">Uncharacterized protein</fullName>
    </submittedName>
</protein>
<keyword evidence="2" id="KW-1185">Reference proteome</keyword>
<dbReference type="Gene3D" id="1.10.357.10">
    <property type="entry name" value="Tetracycline Repressor, domain 2"/>
    <property type="match status" value="1"/>
</dbReference>
<dbReference type="InterPro" id="IPR036271">
    <property type="entry name" value="Tet_transcr_reg_TetR-rel_C_sf"/>
</dbReference>
<dbReference type="AlphaFoldDB" id="A0A100Y064"/>
<evidence type="ECO:0000313" key="2">
    <source>
        <dbReference type="Proteomes" id="UP000054011"/>
    </source>
</evidence>
<dbReference type="SUPFAM" id="SSF48498">
    <property type="entry name" value="Tetracyclin repressor-like, C-terminal domain"/>
    <property type="match status" value="1"/>
</dbReference>
<dbReference type="EMBL" id="LNSV01000163">
    <property type="protein sequence ID" value="KUH35275.1"/>
    <property type="molecule type" value="Genomic_DNA"/>
</dbReference>
<sequence>MVNGTAMITVANGLALAERTRALPWSEEREQAARAAYLARQPAGGAYPRLAELLAGAPAPEDPDGAFDRALRRLLDSFG</sequence>
<proteinExistence type="predicted"/>
<gene>
    <name evidence="1" type="ORF">ATE80_30180</name>
</gene>
<accession>A0A100Y064</accession>
<organism evidence="1 2">
    <name type="scientific">Streptomyces kanasensis</name>
    <dbReference type="NCBI Taxonomy" id="936756"/>
    <lineage>
        <taxon>Bacteria</taxon>
        <taxon>Bacillati</taxon>
        <taxon>Actinomycetota</taxon>
        <taxon>Actinomycetes</taxon>
        <taxon>Kitasatosporales</taxon>
        <taxon>Streptomycetaceae</taxon>
        <taxon>Streptomyces</taxon>
    </lineage>
</organism>
<name>A0A100Y064_9ACTN</name>
<dbReference type="STRING" id="936756.ATE80_30180"/>
<evidence type="ECO:0000313" key="1">
    <source>
        <dbReference type="EMBL" id="KUH35275.1"/>
    </source>
</evidence>
<dbReference type="Proteomes" id="UP000054011">
    <property type="component" value="Unassembled WGS sequence"/>
</dbReference>
<comment type="caution">
    <text evidence="1">The sequence shown here is derived from an EMBL/GenBank/DDBJ whole genome shotgun (WGS) entry which is preliminary data.</text>
</comment>